<dbReference type="PANTHER" id="PTHR36919:SF3">
    <property type="entry name" value="BLL5882 PROTEIN"/>
    <property type="match status" value="1"/>
</dbReference>
<evidence type="ECO:0000259" key="2">
    <source>
        <dbReference type="Pfam" id="PF09917"/>
    </source>
</evidence>
<feature type="signal peptide" evidence="1">
    <location>
        <begin position="1"/>
        <end position="20"/>
    </location>
</feature>
<accession>A0A1G7F4X7</accession>
<proteinExistence type="predicted"/>
<dbReference type="RefSeq" id="WP_093142711.1">
    <property type="nucleotide sequence ID" value="NZ_BMWO01000002.1"/>
</dbReference>
<dbReference type="STRING" id="227084.SAMN05421855_102336"/>
<dbReference type="AlphaFoldDB" id="A0A1G7F4X7"/>
<feature type="chain" id="PRO_5011500662" evidence="1">
    <location>
        <begin position="21"/>
        <end position="143"/>
    </location>
</feature>
<organism evidence="3 4">
    <name type="scientific">Ulvibacter litoralis</name>
    <dbReference type="NCBI Taxonomy" id="227084"/>
    <lineage>
        <taxon>Bacteria</taxon>
        <taxon>Pseudomonadati</taxon>
        <taxon>Bacteroidota</taxon>
        <taxon>Flavobacteriia</taxon>
        <taxon>Flavobacteriales</taxon>
        <taxon>Flavobacteriaceae</taxon>
        <taxon>Ulvibacter</taxon>
    </lineage>
</organism>
<evidence type="ECO:0000256" key="1">
    <source>
        <dbReference type="SAM" id="SignalP"/>
    </source>
</evidence>
<gene>
    <name evidence="3" type="ORF">SAMN05421855_102336</name>
</gene>
<dbReference type="Gene3D" id="2.40.128.520">
    <property type="match status" value="1"/>
</dbReference>
<sequence length="143" mass="16021">MKKIISTIVFTLFSVLITTAQSVIGVWKTIDDNSGDPKSMVEIYEDSEGKVHGKILKIFNPEKKGVRCTECTGEDKDIPVEGMVFIRNLEKDGDEYNGGIIINPENGSEYKCYIKLTAPDNLKIRAYVGVPVIGRTQHWLRAE</sequence>
<dbReference type="Proteomes" id="UP000199321">
    <property type="component" value="Unassembled WGS sequence"/>
</dbReference>
<dbReference type="Pfam" id="PF09917">
    <property type="entry name" value="DUF2147"/>
    <property type="match status" value="1"/>
</dbReference>
<dbReference type="PANTHER" id="PTHR36919">
    <property type="entry name" value="BLR1215 PROTEIN"/>
    <property type="match status" value="1"/>
</dbReference>
<feature type="domain" description="DUF2147" evidence="2">
    <location>
        <begin position="25"/>
        <end position="141"/>
    </location>
</feature>
<evidence type="ECO:0000313" key="4">
    <source>
        <dbReference type="Proteomes" id="UP000199321"/>
    </source>
</evidence>
<dbReference type="InterPro" id="IPR019223">
    <property type="entry name" value="DUF2147"/>
</dbReference>
<evidence type="ECO:0000313" key="3">
    <source>
        <dbReference type="EMBL" id="SDE70980.1"/>
    </source>
</evidence>
<keyword evidence="1" id="KW-0732">Signal</keyword>
<dbReference type="OrthoDB" id="9814399at2"/>
<reference evidence="3 4" key="1">
    <citation type="submission" date="2016-10" db="EMBL/GenBank/DDBJ databases">
        <authorList>
            <person name="de Groot N.N."/>
        </authorList>
    </citation>
    <scope>NUCLEOTIDE SEQUENCE [LARGE SCALE GENOMIC DNA]</scope>
    <source>
        <strain evidence="3 4">DSM 16195</strain>
    </source>
</reference>
<name>A0A1G7F4X7_9FLAO</name>
<dbReference type="EMBL" id="FNBA01000002">
    <property type="protein sequence ID" value="SDE70980.1"/>
    <property type="molecule type" value="Genomic_DNA"/>
</dbReference>
<keyword evidence="4" id="KW-1185">Reference proteome</keyword>
<protein>
    <submittedName>
        <fullName evidence="3">Uncharacterized conserved protein, DUF2147 family</fullName>
    </submittedName>
</protein>